<dbReference type="Proteomes" id="UP000638570">
    <property type="component" value="Unassembled WGS sequence"/>
</dbReference>
<evidence type="ECO:0000313" key="2">
    <source>
        <dbReference type="EMBL" id="MBL1377800.1"/>
    </source>
</evidence>
<accession>A0ABS1QSF1</accession>
<dbReference type="InterPro" id="IPR029063">
    <property type="entry name" value="SAM-dependent_MTases_sf"/>
</dbReference>
<organism evidence="2 3">
    <name type="scientific">Zobellella iuensis</name>
    <dbReference type="NCBI Taxonomy" id="2803811"/>
    <lineage>
        <taxon>Bacteria</taxon>
        <taxon>Pseudomonadati</taxon>
        <taxon>Pseudomonadota</taxon>
        <taxon>Gammaproteobacteria</taxon>
        <taxon>Aeromonadales</taxon>
        <taxon>Aeromonadaceae</taxon>
        <taxon>Zobellella</taxon>
    </lineage>
</organism>
<dbReference type="InterPro" id="IPR041698">
    <property type="entry name" value="Methyltransf_25"/>
</dbReference>
<feature type="domain" description="Methyltransferase" evidence="1">
    <location>
        <begin position="39"/>
        <end position="134"/>
    </location>
</feature>
<gene>
    <name evidence="2" type="ORF">JKV55_10710</name>
</gene>
<keyword evidence="3" id="KW-1185">Reference proteome</keyword>
<dbReference type="Gene3D" id="3.40.50.150">
    <property type="entry name" value="Vaccinia Virus protein VP39"/>
    <property type="match status" value="1"/>
</dbReference>
<protein>
    <submittedName>
        <fullName evidence="2">Class I SAM-dependent methyltransferase</fullName>
    </submittedName>
</protein>
<dbReference type="GO" id="GO:0008168">
    <property type="term" value="F:methyltransferase activity"/>
    <property type="evidence" value="ECO:0007669"/>
    <property type="project" value="UniProtKB-KW"/>
</dbReference>
<dbReference type="Pfam" id="PF13649">
    <property type="entry name" value="Methyltransf_25"/>
    <property type="match status" value="1"/>
</dbReference>
<sequence length="203" mass="22772">MDKNTALWRQYYERVSRQPHHPLTEFAAARHAATCRVAIDCGCGTGSDTAYLSHLGYRVHPFDINPFDINPDAIDLCRHRFGHHPGVEVSLGSFESFDYPRAGLIIANASLYFAEPTSFADTWLRIADALESGGIFAGHFMGPEDDWASASRHTINALARHQVEALFTRFDILRFSERNEPGQTALGKSKHWHTYSVVAVRRG</sequence>
<dbReference type="EMBL" id="JAERTZ010000023">
    <property type="protein sequence ID" value="MBL1377800.1"/>
    <property type="molecule type" value="Genomic_DNA"/>
</dbReference>
<keyword evidence="2" id="KW-0808">Transferase</keyword>
<keyword evidence="2" id="KW-0489">Methyltransferase</keyword>
<dbReference type="RefSeq" id="WP_202085075.1">
    <property type="nucleotide sequence ID" value="NZ_JAERTZ010000023.1"/>
</dbReference>
<comment type="caution">
    <text evidence="2">The sequence shown here is derived from an EMBL/GenBank/DDBJ whole genome shotgun (WGS) entry which is preliminary data.</text>
</comment>
<dbReference type="SUPFAM" id="SSF53335">
    <property type="entry name" value="S-adenosyl-L-methionine-dependent methyltransferases"/>
    <property type="match status" value="1"/>
</dbReference>
<name>A0ABS1QSF1_9GAMM</name>
<dbReference type="CDD" id="cd02440">
    <property type="entry name" value="AdoMet_MTases"/>
    <property type="match status" value="1"/>
</dbReference>
<proteinExistence type="predicted"/>
<dbReference type="GO" id="GO:0032259">
    <property type="term" value="P:methylation"/>
    <property type="evidence" value="ECO:0007669"/>
    <property type="project" value="UniProtKB-KW"/>
</dbReference>
<evidence type="ECO:0000259" key="1">
    <source>
        <dbReference type="Pfam" id="PF13649"/>
    </source>
</evidence>
<reference evidence="3" key="1">
    <citation type="submission" date="2021-01" db="EMBL/GenBank/DDBJ databases">
        <title>Genome public.</title>
        <authorList>
            <person name="Liu C."/>
            <person name="Sun Q."/>
        </authorList>
    </citation>
    <scope>NUCLEOTIDE SEQUENCE [LARGE SCALE GENOMIC DNA]</scope>
    <source>
        <strain evidence="3">CGMCC 1.18722</strain>
    </source>
</reference>
<evidence type="ECO:0000313" key="3">
    <source>
        <dbReference type="Proteomes" id="UP000638570"/>
    </source>
</evidence>